<gene>
    <name evidence="1" type="ORF">QLH32_05975</name>
</gene>
<evidence type="ECO:0000313" key="1">
    <source>
        <dbReference type="EMBL" id="WHP07008.1"/>
    </source>
</evidence>
<evidence type="ECO:0000313" key="2">
    <source>
        <dbReference type="Proteomes" id="UP001229836"/>
    </source>
</evidence>
<dbReference type="Proteomes" id="UP001229836">
    <property type="component" value="Chromosome"/>
</dbReference>
<organism evidence="1 2">
    <name type="scientific">Acinetobacter corruptisaponis</name>
    <dbReference type="NCBI Taxonomy" id="3045147"/>
    <lineage>
        <taxon>Bacteria</taxon>
        <taxon>Pseudomonadati</taxon>
        <taxon>Pseudomonadota</taxon>
        <taxon>Gammaproteobacteria</taxon>
        <taxon>Moraxellales</taxon>
        <taxon>Moraxellaceae</taxon>
        <taxon>Acinetobacter</taxon>
    </lineage>
</organism>
<reference evidence="1 2" key="1">
    <citation type="submission" date="2023-05" db="EMBL/GenBank/DDBJ databases">
        <title>The complete genome of Acinetobacter sp. nov KCTC 92772.</title>
        <authorList>
            <person name="Zhou G."/>
        </authorList>
    </citation>
    <scope>NUCLEOTIDE SEQUENCE [LARGE SCALE GENOMIC DNA]</scope>
    <source>
        <strain evidence="1 2">KCTC 92772</strain>
    </source>
</reference>
<accession>A0ABY8S7E8</accession>
<evidence type="ECO:0008006" key="3">
    <source>
        <dbReference type="Google" id="ProtNLM"/>
    </source>
</evidence>
<protein>
    <recommendedName>
        <fullName evidence="3">XRE family transcriptional regulator</fullName>
    </recommendedName>
</protein>
<dbReference type="RefSeq" id="WP_283268636.1">
    <property type="nucleotide sequence ID" value="NZ_CP125669.1"/>
</dbReference>
<dbReference type="EMBL" id="CP125669">
    <property type="protein sequence ID" value="WHP07008.1"/>
    <property type="molecule type" value="Genomic_DNA"/>
</dbReference>
<name>A0ABY8S7E8_9GAMM</name>
<keyword evidence="2" id="KW-1185">Reference proteome</keyword>
<proteinExistence type="predicted"/>
<sequence length="216" mass="24792">MQKTKDQKAAEFWERMDFLIGDERPYSWAESKGIKKSAFQSARNRQSKPLAKTVELWAQQIGCSYEWLDKGIGEPFKDVVPVAQQQDKETQTESGIVEEEGLRITTSIDRDKLQQAFETTAQALKDRHKIMRPKPMAEFIVMLYEALIDKETQPFDSHLLNAAIYLVENELEIQRRTMSPEKKTLLIIAIYTLYSDDASNMEAIQLSVKSLVRSAA</sequence>